<reference evidence="2 3" key="1">
    <citation type="submission" date="2018-01" db="EMBL/GenBank/DDBJ databases">
        <title>A novel member of the phylum Bacteroidetes isolated from glacier ice.</title>
        <authorList>
            <person name="Liu Q."/>
            <person name="Xin Y.-H."/>
        </authorList>
    </citation>
    <scope>NUCLEOTIDE SEQUENCE [LARGE SCALE GENOMIC DNA]</scope>
    <source>
        <strain evidence="2 3">RB1R16</strain>
    </source>
</reference>
<dbReference type="Pfam" id="PF26567">
    <property type="entry name" value="BstA_C"/>
    <property type="match status" value="1"/>
</dbReference>
<comment type="caution">
    <text evidence="2">The sequence shown here is derived from an EMBL/GenBank/DDBJ whole genome shotgun (WGS) entry which is preliminary data.</text>
</comment>
<dbReference type="InterPro" id="IPR014054">
    <property type="entry name" value="Phage_regulatory_Rha"/>
</dbReference>
<protein>
    <recommendedName>
        <fullName evidence="1">BstA-like C-terminal domain-containing protein</fullName>
    </recommendedName>
</protein>
<dbReference type="OrthoDB" id="1078540at2"/>
<organism evidence="2 3">
    <name type="scientific">Flavipsychrobacter stenotrophus</name>
    <dbReference type="NCBI Taxonomy" id="2077091"/>
    <lineage>
        <taxon>Bacteria</taxon>
        <taxon>Pseudomonadati</taxon>
        <taxon>Bacteroidota</taxon>
        <taxon>Chitinophagia</taxon>
        <taxon>Chitinophagales</taxon>
        <taxon>Chitinophagaceae</taxon>
        <taxon>Flavipsychrobacter</taxon>
    </lineage>
</organism>
<evidence type="ECO:0000313" key="2">
    <source>
        <dbReference type="EMBL" id="PQJ12695.1"/>
    </source>
</evidence>
<dbReference type="AlphaFoldDB" id="A0A2S7T1L9"/>
<dbReference type="EMBL" id="PPSL01000001">
    <property type="protein sequence ID" value="PQJ12695.1"/>
    <property type="molecule type" value="Genomic_DNA"/>
</dbReference>
<keyword evidence="3" id="KW-1185">Reference proteome</keyword>
<dbReference type="NCBIfam" id="TIGR02681">
    <property type="entry name" value="phage_pRha"/>
    <property type="match status" value="1"/>
</dbReference>
<sequence>MELVINSGDKVTTTSVIVAEKFGKRHDNVIGDIEKLDMPREFTLLNFKEGTYSTKTGNHKMYIMTREGFMSLMMSLTGAKAAKFRADFINAFTMMEELIRKQIKDPLNHYSKRILDEPTNNLPEVYWSVFDESHSVMLKVEKAVGVFSQFDLIDGSIGKRWKSHRTTSSFGLAEIENPFSPNPPKKCMHSFKDKRGNIECACYHNSEIVAFKGWLKNTYTKEHLPKYLETKYADNVAVLDKVKQIFPKLLK</sequence>
<evidence type="ECO:0000259" key="1">
    <source>
        <dbReference type="Pfam" id="PF26567"/>
    </source>
</evidence>
<dbReference type="InterPro" id="IPR058744">
    <property type="entry name" value="BstA-like_C"/>
</dbReference>
<accession>A0A2S7T1L9</accession>
<dbReference type="Proteomes" id="UP000239872">
    <property type="component" value="Unassembled WGS sequence"/>
</dbReference>
<gene>
    <name evidence="2" type="ORF">CJD36_002825</name>
</gene>
<dbReference type="Pfam" id="PF09669">
    <property type="entry name" value="Phage_pRha"/>
    <property type="match status" value="1"/>
</dbReference>
<proteinExistence type="predicted"/>
<evidence type="ECO:0000313" key="3">
    <source>
        <dbReference type="Proteomes" id="UP000239872"/>
    </source>
</evidence>
<name>A0A2S7T1L9_9BACT</name>
<dbReference type="RefSeq" id="WP_105037578.1">
    <property type="nucleotide sequence ID" value="NZ_PPSL01000001.1"/>
</dbReference>
<feature type="domain" description="BstA-like C-terminal" evidence="1">
    <location>
        <begin position="108"/>
        <end position="232"/>
    </location>
</feature>